<sequence>MIGYHLDVDFWNKGIMTEVLGAVVRFLYVKADAHRLQATVCNDHQASFVSLRR</sequence>
<dbReference type="EMBL" id="JAHJDP010000002">
    <property type="protein sequence ID" value="MBU2689309.1"/>
    <property type="molecule type" value="Genomic_DNA"/>
</dbReference>
<evidence type="ECO:0000313" key="2">
    <source>
        <dbReference type="EMBL" id="MBU2689309.1"/>
    </source>
</evidence>
<dbReference type="GO" id="GO:0016747">
    <property type="term" value="F:acyltransferase activity, transferring groups other than amino-acyl groups"/>
    <property type="evidence" value="ECO:0007669"/>
    <property type="project" value="InterPro"/>
</dbReference>
<organism evidence="2 3">
    <name type="scientific">Eiseniibacteriota bacterium</name>
    <dbReference type="NCBI Taxonomy" id="2212470"/>
    <lineage>
        <taxon>Bacteria</taxon>
        <taxon>Candidatus Eiseniibacteriota</taxon>
    </lineage>
</organism>
<dbReference type="SUPFAM" id="SSF55729">
    <property type="entry name" value="Acyl-CoA N-acyltransferases (Nat)"/>
    <property type="match status" value="1"/>
</dbReference>
<dbReference type="AlphaFoldDB" id="A0A948RT79"/>
<proteinExistence type="predicted"/>
<evidence type="ECO:0000313" key="3">
    <source>
        <dbReference type="Proteomes" id="UP000777784"/>
    </source>
</evidence>
<dbReference type="Gene3D" id="3.40.630.30">
    <property type="match status" value="1"/>
</dbReference>
<comment type="caution">
    <text evidence="2">The sequence shown here is derived from an EMBL/GenBank/DDBJ whole genome shotgun (WGS) entry which is preliminary data.</text>
</comment>
<feature type="domain" description="N-acetyltransferase" evidence="1">
    <location>
        <begin position="2"/>
        <end position="48"/>
    </location>
</feature>
<dbReference type="InterPro" id="IPR016181">
    <property type="entry name" value="Acyl_CoA_acyltransferase"/>
</dbReference>
<accession>A0A948RT79</accession>
<protein>
    <submittedName>
        <fullName evidence="2">GNAT family N-acetyltransferase</fullName>
    </submittedName>
</protein>
<reference evidence="2" key="1">
    <citation type="submission" date="2021-05" db="EMBL/GenBank/DDBJ databases">
        <title>Energy efficiency and biological interactions define the core microbiome of deep oligotrophic groundwater.</title>
        <authorList>
            <person name="Mehrshad M."/>
            <person name="Lopez-Fernandez M."/>
            <person name="Bell E."/>
            <person name="Bernier-Latmani R."/>
            <person name="Bertilsson S."/>
            <person name="Dopson M."/>
        </authorList>
    </citation>
    <scope>NUCLEOTIDE SEQUENCE</scope>
    <source>
        <strain evidence="2">Modern_marine.mb.64</strain>
    </source>
</reference>
<evidence type="ECO:0000259" key="1">
    <source>
        <dbReference type="Pfam" id="PF13302"/>
    </source>
</evidence>
<name>A0A948RT79_UNCEI</name>
<dbReference type="Proteomes" id="UP000777784">
    <property type="component" value="Unassembled WGS sequence"/>
</dbReference>
<dbReference type="InterPro" id="IPR000182">
    <property type="entry name" value="GNAT_dom"/>
</dbReference>
<dbReference type="Pfam" id="PF13302">
    <property type="entry name" value="Acetyltransf_3"/>
    <property type="match status" value="1"/>
</dbReference>
<gene>
    <name evidence="2" type="ORF">KJ970_00145</name>
</gene>